<evidence type="ECO:0000313" key="9">
    <source>
        <dbReference type="Proteomes" id="UP000813444"/>
    </source>
</evidence>
<dbReference type="Pfam" id="PF00026">
    <property type="entry name" value="Asp"/>
    <property type="match status" value="1"/>
</dbReference>
<dbReference type="CDD" id="cd06097">
    <property type="entry name" value="Aspergillopepsin_like"/>
    <property type="match status" value="1"/>
</dbReference>
<accession>A0A8K0WZ24</accession>
<organism evidence="8 9">
    <name type="scientific">Stachybotrys elegans</name>
    <dbReference type="NCBI Taxonomy" id="80388"/>
    <lineage>
        <taxon>Eukaryota</taxon>
        <taxon>Fungi</taxon>
        <taxon>Dikarya</taxon>
        <taxon>Ascomycota</taxon>
        <taxon>Pezizomycotina</taxon>
        <taxon>Sordariomycetes</taxon>
        <taxon>Hypocreomycetidae</taxon>
        <taxon>Hypocreales</taxon>
        <taxon>Stachybotryaceae</taxon>
        <taxon>Stachybotrys</taxon>
    </lineage>
</organism>
<proteinExistence type="inferred from homology"/>
<sequence length="428" mass="46461">MKSAFAAVVAAHLAGVNAAPIETSDASESSATSSASTFSLGQIQNDAFAPIDGPSAMIRAHMKYAGKLPDSLTNAIEINPTLNERFHMFLPQEEDKQTGSAVAYPAPWYDTEYVVPVKIGTPPQVTYLNLDTGSSDFWAFTTDTYQPTVFGQVLYDPEASNTSHRLNGQSWSIRYGDGAYAAGIVYKDRVRVGGASVDDQAVQSAIQVSSSISQDSFSSGIIGMARTNGNTVRPDPQKTFLENVLPSLEDRVFTSNLQKGRPGNYDFGYINKTQYTGDIHYLDARKNSTFWHIDVPGYQVGKNGTQQNTTWNSIVDTGTTLLLVPSSIVNAYYTQVSGAGWDMFTGMIIFPCESDLPDFYFTIGPHKGRVPGSYINYGNVDPTYCFGGIQSSEGIPFAVMGDVLLKAQFVVFDSGENRVGFANKPVVE</sequence>
<feature type="signal peptide" evidence="6">
    <location>
        <begin position="1"/>
        <end position="18"/>
    </location>
</feature>
<feature type="chain" id="PRO_5035457372" evidence="6">
    <location>
        <begin position="19"/>
        <end position="428"/>
    </location>
</feature>
<dbReference type="InterPro" id="IPR034163">
    <property type="entry name" value="Aspergillopepsin-like_cat_dom"/>
</dbReference>
<dbReference type="Gene3D" id="2.40.70.10">
    <property type="entry name" value="Acid Proteases"/>
    <property type="match status" value="2"/>
</dbReference>
<evidence type="ECO:0000256" key="3">
    <source>
        <dbReference type="ARBA" id="ARBA00022750"/>
    </source>
</evidence>
<keyword evidence="2" id="KW-0645">Protease</keyword>
<keyword evidence="9" id="KW-1185">Reference proteome</keyword>
<protein>
    <submittedName>
        <fullName evidence="8">Aspartic proteinase</fullName>
    </submittedName>
</protein>
<evidence type="ECO:0000259" key="7">
    <source>
        <dbReference type="PROSITE" id="PS51767"/>
    </source>
</evidence>
<dbReference type="InterPro" id="IPR033121">
    <property type="entry name" value="PEPTIDASE_A1"/>
</dbReference>
<feature type="active site" evidence="5">
    <location>
        <position position="131"/>
    </location>
</feature>
<dbReference type="InterPro" id="IPR021109">
    <property type="entry name" value="Peptidase_aspartic_dom_sf"/>
</dbReference>
<dbReference type="PANTHER" id="PTHR47966">
    <property type="entry name" value="BETA-SITE APP-CLEAVING ENZYME, ISOFORM A-RELATED"/>
    <property type="match status" value="1"/>
</dbReference>
<dbReference type="Proteomes" id="UP000813444">
    <property type="component" value="Unassembled WGS sequence"/>
</dbReference>
<keyword evidence="6" id="KW-0732">Signal</keyword>
<dbReference type="EMBL" id="JAGPNK010000001">
    <property type="protein sequence ID" value="KAH7329476.1"/>
    <property type="molecule type" value="Genomic_DNA"/>
</dbReference>
<dbReference type="GO" id="GO:0006508">
    <property type="term" value="P:proteolysis"/>
    <property type="evidence" value="ECO:0007669"/>
    <property type="project" value="UniProtKB-KW"/>
</dbReference>
<reference evidence="8" key="1">
    <citation type="journal article" date="2021" name="Nat. Commun.">
        <title>Genetic determinants of endophytism in the Arabidopsis root mycobiome.</title>
        <authorList>
            <person name="Mesny F."/>
            <person name="Miyauchi S."/>
            <person name="Thiergart T."/>
            <person name="Pickel B."/>
            <person name="Atanasova L."/>
            <person name="Karlsson M."/>
            <person name="Huettel B."/>
            <person name="Barry K.W."/>
            <person name="Haridas S."/>
            <person name="Chen C."/>
            <person name="Bauer D."/>
            <person name="Andreopoulos W."/>
            <person name="Pangilinan J."/>
            <person name="LaButti K."/>
            <person name="Riley R."/>
            <person name="Lipzen A."/>
            <person name="Clum A."/>
            <person name="Drula E."/>
            <person name="Henrissat B."/>
            <person name="Kohler A."/>
            <person name="Grigoriev I.V."/>
            <person name="Martin F.M."/>
            <person name="Hacquard S."/>
        </authorList>
    </citation>
    <scope>NUCLEOTIDE SEQUENCE</scope>
    <source>
        <strain evidence="8">MPI-CAGE-CH-0235</strain>
    </source>
</reference>
<feature type="active site" evidence="5">
    <location>
        <position position="316"/>
    </location>
</feature>
<dbReference type="OrthoDB" id="2747330at2759"/>
<dbReference type="SUPFAM" id="SSF50630">
    <property type="entry name" value="Acid proteases"/>
    <property type="match status" value="1"/>
</dbReference>
<dbReference type="PANTHER" id="PTHR47966:SF2">
    <property type="entry name" value="ASPERGILLOPEPSIN-1-RELATED"/>
    <property type="match status" value="1"/>
</dbReference>
<evidence type="ECO:0000313" key="8">
    <source>
        <dbReference type="EMBL" id="KAH7329476.1"/>
    </source>
</evidence>
<comment type="caution">
    <text evidence="8">The sequence shown here is derived from an EMBL/GenBank/DDBJ whole genome shotgun (WGS) entry which is preliminary data.</text>
</comment>
<evidence type="ECO:0000256" key="5">
    <source>
        <dbReference type="PIRSR" id="PIRSR601461-1"/>
    </source>
</evidence>
<name>A0A8K0WZ24_9HYPO</name>
<dbReference type="InterPro" id="IPR001461">
    <property type="entry name" value="Aspartic_peptidase_A1"/>
</dbReference>
<dbReference type="AlphaFoldDB" id="A0A8K0WZ24"/>
<feature type="domain" description="Peptidase A1" evidence="7">
    <location>
        <begin position="113"/>
        <end position="422"/>
    </location>
</feature>
<evidence type="ECO:0000256" key="6">
    <source>
        <dbReference type="SAM" id="SignalP"/>
    </source>
</evidence>
<gene>
    <name evidence="8" type="ORF">B0I35DRAFT_404696</name>
</gene>
<comment type="similarity">
    <text evidence="1">Belongs to the peptidase A1 family.</text>
</comment>
<dbReference type="PROSITE" id="PS51767">
    <property type="entry name" value="PEPTIDASE_A1"/>
    <property type="match status" value="1"/>
</dbReference>
<dbReference type="PRINTS" id="PR00792">
    <property type="entry name" value="PEPSIN"/>
</dbReference>
<evidence type="ECO:0000256" key="4">
    <source>
        <dbReference type="ARBA" id="ARBA00022801"/>
    </source>
</evidence>
<dbReference type="GO" id="GO:0004190">
    <property type="term" value="F:aspartic-type endopeptidase activity"/>
    <property type="evidence" value="ECO:0007669"/>
    <property type="project" value="UniProtKB-KW"/>
</dbReference>
<keyword evidence="3" id="KW-0064">Aspartyl protease</keyword>
<keyword evidence="4" id="KW-0378">Hydrolase</keyword>
<evidence type="ECO:0000256" key="1">
    <source>
        <dbReference type="ARBA" id="ARBA00007447"/>
    </source>
</evidence>
<evidence type="ECO:0000256" key="2">
    <source>
        <dbReference type="ARBA" id="ARBA00022670"/>
    </source>
</evidence>